<keyword evidence="1 5" id="KW-0808">Transferase</keyword>
<dbReference type="EMBL" id="JAUQTB010000020">
    <property type="protein sequence ID" value="MDO7908692.1"/>
    <property type="molecule type" value="Genomic_DNA"/>
</dbReference>
<evidence type="ECO:0000259" key="4">
    <source>
        <dbReference type="PROSITE" id="PS51186"/>
    </source>
</evidence>
<keyword evidence="2" id="KW-0012">Acyltransferase</keyword>
<evidence type="ECO:0000313" key="6">
    <source>
        <dbReference type="Proteomes" id="UP001240171"/>
    </source>
</evidence>
<dbReference type="InterPro" id="IPR016181">
    <property type="entry name" value="Acyl_CoA_acyltransferase"/>
</dbReference>
<dbReference type="InterPro" id="IPR000182">
    <property type="entry name" value="GNAT_dom"/>
</dbReference>
<dbReference type="Gene3D" id="3.40.630.30">
    <property type="match status" value="1"/>
</dbReference>
<comment type="similarity">
    <text evidence="3">Belongs to the acetyltransferase family. RimJ subfamily.</text>
</comment>
<reference evidence="5 6" key="1">
    <citation type="submission" date="2023-07" db="EMBL/GenBank/DDBJ databases">
        <title>Paenibacillus sp. JX-17 nov. isolated from soil.</title>
        <authorList>
            <person name="Wan Y."/>
            <person name="Liu B."/>
        </authorList>
    </citation>
    <scope>NUCLEOTIDE SEQUENCE [LARGE SCALE GENOMIC DNA]</scope>
    <source>
        <strain evidence="5 6">JX-17</strain>
    </source>
</reference>
<gene>
    <name evidence="5" type="ORF">Q5741_20095</name>
</gene>
<dbReference type="PROSITE" id="PS51186">
    <property type="entry name" value="GNAT"/>
    <property type="match status" value="1"/>
</dbReference>
<keyword evidence="6" id="KW-1185">Reference proteome</keyword>
<evidence type="ECO:0000256" key="2">
    <source>
        <dbReference type="ARBA" id="ARBA00023315"/>
    </source>
</evidence>
<dbReference type="InterPro" id="IPR051531">
    <property type="entry name" value="N-acetyltransferase"/>
</dbReference>
<accession>A0ABT9CHE7</accession>
<dbReference type="Proteomes" id="UP001240171">
    <property type="component" value="Unassembled WGS sequence"/>
</dbReference>
<proteinExistence type="inferred from homology"/>
<dbReference type="GO" id="GO:0016740">
    <property type="term" value="F:transferase activity"/>
    <property type="evidence" value="ECO:0007669"/>
    <property type="project" value="UniProtKB-KW"/>
</dbReference>
<dbReference type="Pfam" id="PF13302">
    <property type="entry name" value="Acetyltransf_3"/>
    <property type="match status" value="1"/>
</dbReference>
<dbReference type="PANTHER" id="PTHR43792:SF8">
    <property type="entry name" value="[RIBOSOMAL PROTEIN US5]-ALANINE N-ACETYLTRANSFERASE"/>
    <property type="match status" value="1"/>
</dbReference>
<dbReference type="SUPFAM" id="SSF55729">
    <property type="entry name" value="Acyl-CoA N-acyltransferases (Nat)"/>
    <property type="match status" value="1"/>
</dbReference>
<dbReference type="EC" id="2.-.-.-" evidence="5"/>
<dbReference type="PANTHER" id="PTHR43792">
    <property type="entry name" value="GNAT FAMILY, PUTATIVE (AFU_ORTHOLOGUE AFUA_3G00765)-RELATED-RELATED"/>
    <property type="match status" value="1"/>
</dbReference>
<name>A0ABT9CHE7_9BACL</name>
<sequence>MALTLQHKAKGFYLRPFQLDDAQILYEFRVRNRASHQPFEPKRDPSFFTLEMQEELIRQRRDDADHDLAYMFGVFDALDDRLLGHITLSNISRGFGQYADVGYSMDHEEQGRGIMTAALQLVLQYAFRSLKLHRIQAIILPTNHRSRRVLEKAGFRSEGICRQILKINDQWTDQERYAIIEGDIPEYSK</sequence>
<dbReference type="RefSeq" id="WP_305025914.1">
    <property type="nucleotide sequence ID" value="NZ_JAUQTB010000020.1"/>
</dbReference>
<comment type="caution">
    <text evidence="5">The sequence shown here is derived from an EMBL/GenBank/DDBJ whole genome shotgun (WGS) entry which is preliminary data.</text>
</comment>
<protein>
    <submittedName>
        <fullName evidence="5">GNAT family protein</fullName>
        <ecNumber evidence="5">2.-.-.-</ecNumber>
    </submittedName>
</protein>
<evidence type="ECO:0000313" key="5">
    <source>
        <dbReference type="EMBL" id="MDO7908692.1"/>
    </source>
</evidence>
<organism evidence="5 6">
    <name type="scientific">Paenibacillus lacisoli</name>
    <dbReference type="NCBI Taxonomy" id="3064525"/>
    <lineage>
        <taxon>Bacteria</taxon>
        <taxon>Bacillati</taxon>
        <taxon>Bacillota</taxon>
        <taxon>Bacilli</taxon>
        <taxon>Bacillales</taxon>
        <taxon>Paenibacillaceae</taxon>
        <taxon>Paenibacillus</taxon>
    </lineage>
</organism>
<evidence type="ECO:0000256" key="3">
    <source>
        <dbReference type="ARBA" id="ARBA00038502"/>
    </source>
</evidence>
<evidence type="ECO:0000256" key="1">
    <source>
        <dbReference type="ARBA" id="ARBA00022679"/>
    </source>
</evidence>
<feature type="domain" description="N-acetyltransferase" evidence="4">
    <location>
        <begin position="12"/>
        <end position="177"/>
    </location>
</feature>